<organism evidence="3 4">
    <name type="scientific">Apiospora kogelbergensis</name>
    <dbReference type="NCBI Taxonomy" id="1337665"/>
    <lineage>
        <taxon>Eukaryota</taxon>
        <taxon>Fungi</taxon>
        <taxon>Dikarya</taxon>
        <taxon>Ascomycota</taxon>
        <taxon>Pezizomycotina</taxon>
        <taxon>Sordariomycetes</taxon>
        <taxon>Xylariomycetidae</taxon>
        <taxon>Amphisphaeriales</taxon>
        <taxon>Apiosporaceae</taxon>
        <taxon>Apiospora</taxon>
    </lineage>
</organism>
<comment type="caution">
    <text evidence="3">The sequence shown here is derived from an EMBL/GenBank/DDBJ whole genome shotgun (WGS) entry which is preliminary data.</text>
</comment>
<feature type="chain" id="PRO_5043822067" evidence="2">
    <location>
        <begin position="25"/>
        <end position="366"/>
    </location>
</feature>
<reference evidence="3 4" key="1">
    <citation type="submission" date="2023-01" db="EMBL/GenBank/DDBJ databases">
        <title>Analysis of 21 Apiospora genomes using comparative genomics revels a genus with tremendous synthesis potential of carbohydrate active enzymes and secondary metabolites.</title>
        <authorList>
            <person name="Sorensen T."/>
        </authorList>
    </citation>
    <scope>NUCLEOTIDE SEQUENCE [LARGE SCALE GENOMIC DNA]</scope>
    <source>
        <strain evidence="3 4">CBS 117206</strain>
    </source>
</reference>
<accession>A0AAW0QJH3</accession>
<feature type="compositionally biased region" description="Basic residues" evidence="1">
    <location>
        <begin position="308"/>
        <end position="320"/>
    </location>
</feature>
<feature type="region of interest" description="Disordered" evidence="1">
    <location>
        <begin position="299"/>
        <end position="320"/>
    </location>
</feature>
<evidence type="ECO:0000313" key="4">
    <source>
        <dbReference type="Proteomes" id="UP001392437"/>
    </source>
</evidence>
<keyword evidence="2" id="KW-0732">Signal</keyword>
<dbReference type="Proteomes" id="UP001392437">
    <property type="component" value="Unassembled WGS sequence"/>
</dbReference>
<keyword evidence="4" id="KW-1185">Reference proteome</keyword>
<gene>
    <name evidence="3" type="ORF">PG999_012995</name>
</gene>
<name>A0AAW0QJH3_9PEZI</name>
<dbReference type="AlphaFoldDB" id="A0AAW0QJH3"/>
<dbReference type="EMBL" id="JAQQWP010000010">
    <property type="protein sequence ID" value="KAK8097051.1"/>
    <property type="molecule type" value="Genomic_DNA"/>
</dbReference>
<evidence type="ECO:0000256" key="2">
    <source>
        <dbReference type="SAM" id="SignalP"/>
    </source>
</evidence>
<sequence>MWFTQRLLPALLLLAGLGLDTAHAHPASDMVSTRELGLRAYDPWTDLPKTGKPSKKQMDAVAKACELNGMCLFYRGAGPKERGLGLCEKQCKKEPDAGKKAKDRQSAIERTFISRQNGEKPNQKDQIDSLGGVTCYGAVEPNKKAVYKLDENGDQWIPGVCKCDVPEIAKVLVVFIANGLEELKKAIEEGLKFLCAASFGLLKDIVDWGISFIPGAGVAVRTGKITAKLVKAAKSAYEHGATGTDFFGDFVTDVCGQKPPFSFGPDALFDALVELPLSSLGDEKEMACKLAKGKKCKKVNSKPEPKKKTQLYKGKKGGRRAARCRRALRPWPRRSRSDKVHHLRHGIHAMTTIDEDEGRKWRAFFG</sequence>
<protein>
    <submittedName>
        <fullName evidence="3">Uncharacterized protein</fullName>
    </submittedName>
</protein>
<proteinExistence type="predicted"/>
<evidence type="ECO:0000313" key="3">
    <source>
        <dbReference type="EMBL" id="KAK8097051.1"/>
    </source>
</evidence>
<feature type="signal peptide" evidence="2">
    <location>
        <begin position="1"/>
        <end position="24"/>
    </location>
</feature>
<evidence type="ECO:0000256" key="1">
    <source>
        <dbReference type="SAM" id="MobiDB-lite"/>
    </source>
</evidence>